<accession>A0A942TJB8</accession>
<keyword evidence="1" id="KW-0175">Coiled coil</keyword>
<reference evidence="5 6" key="1">
    <citation type="submission" date="2021-05" db="EMBL/GenBank/DDBJ databases">
        <title>Novel Bacillus species.</title>
        <authorList>
            <person name="Liu G."/>
        </authorList>
    </citation>
    <scope>NUCLEOTIDE SEQUENCE [LARGE SCALE GENOMIC DNA]</scope>
    <source>
        <strain evidence="6">FJAT-49780</strain>
    </source>
</reference>
<dbReference type="CDD" id="cd01949">
    <property type="entry name" value="GGDEF"/>
    <property type="match status" value="1"/>
</dbReference>
<feature type="transmembrane region" description="Helical" evidence="2">
    <location>
        <begin position="174"/>
        <end position="196"/>
    </location>
</feature>
<feature type="transmembrane region" description="Helical" evidence="2">
    <location>
        <begin position="128"/>
        <end position="153"/>
    </location>
</feature>
<evidence type="ECO:0000259" key="3">
    <source>
        <dbReference type="PROSITE" id="PS50883"/>
    </source>
</evidence>
<dbReference type="PANTHER" id="PTHR44757:SF2">
    <property type="entry name" value="BIOFILM ARCHITECTURE MAINTENANCE PROTEIN MBAA"/>
    <property type="match status" value="1"/>
</dbReference>
<gene>
    <name evidence="5" type="ORF">KHA97_20170</name>
</gene>
<dbReference type="InterPro" id="IPR000160">
    <property type="entry name" value="GGDEF_dom"/>
</dbReference>
<keyword evidence="2" id="KW-0472">Membrane</keyword>
<dbReference type="RefSeq" id="WP_213126596.1">
    <property type="nucleotide sequence ID" value="NZ_JAGYPG010000004.1"/>
</dbReference>
<dbReference type="InterPro" id="IPR029787">
    <property type="entry name" value="Nucleotide_cyclase"/>
</dbReference>
<dbReference type="SMART" id="SM00052">
    <property type="entry name" value="EAL"/>
    <property type="match status" value="1"/>
</dbReference>
<feature type="coiled-coil region" evidence="1">
    <location>
        <begin position="396"/>
        <end position="430"/>
    </location>
</feature>
<dbReference type="PROSITE" id="PS50887">
    <property type="entry name" value="GGDEF"/>
    <property type="match status" value="1"/>
</dbReference>
<evidence type="ECO:0000313" key="6">
    <source>
        <dbReference type="Proteomes" id="UP000681414"/>
    </source>
</evidence>
<feature type="domain" description="GGDEF" evidence="4">
    <location>
        <begin position="470"/>
        <end position="602"/>
    </location>
</feature>
<keyword evidence="2" id="KW-1133">Transmembrane helix</keyword>
<protein>
    <submittedName>
        <fullName evidence="5">EAL domain-containing protein</fullName>
    </submittedName>
</protein>
<feature type="transmembrane region" description="Helical" evidence="2">
    <location>
        <begin position="100"/>
        <end position="122"/>
    </location>
</feature>
<evidence type="ECO:0000256" key="1">
    <source>
        <dbReference type="SAM" id="Coils"/>
    </source>
</evidence>
<evidence type="ECO:0000313" key="5">
    <source>
        <dbReference type="EMBL" id="MBS4197364.1"/>
    </source>
</evidence>
<dbReference type="SMART" id="SM00267">
    <property type="entry name" value="GGDEF"/>
    <property type="match status" value="1"/>
</dbReference>
<dbReference type="PANTHER" id="PTHR44757">
    <property type="entry name" value="DIGUANYLATE CYCLASE DGCP"/>
    <property type="match status" value="1"/>
</dbReference>
<feature type="transmembrane region" description="Helical" evidence="2">
    <location>
        <begin position="12"/>
        <end position="36"/>
    </location>
</feature>
<keyword evidence="2" id="KW-0812">Transmembrane</keyword>
<dbReference type="Pfam" id="PF00990">
    <property type="entry name" value="GGDEF"/>
    <property type="match status" value="1"/>
</dbReference>
<sequence length="868" mass="100341">MSKFIKWNSEVLLFVLLLGLIFLSASFNMTFIYGILFTFTSVFLFLMLRLFGLPHAVIAGLLAFVFIPHHYSYVALHALLIVEILFVGNFFRKGRRAKMFFVDAFFWMTIGFIGILFINHTYLTGSSLYFVISKTIVNGLFNVLVADMLLAYVPFYKFFKNNKINRNNVSIHQFLSHITFISILIPFFFSVVANVWNAKDSLVQDHINDVKKSVNLINSEISNWKKEDLQTSKLNDVVQRYQTNDFDTTIIDANNLVYASTSTNISIQSVYDWKTNFDLYKKEKDYIVILPKGDDGHPFRKWSRGYYLYTEEIEPLSMKIMVQIPISQYQSILYNIFLKQLGYSVLFAIFIIMFVQKVSGIFMNNIRQLTLATTHLPQKLVQNEEIEWPQGHVSELRMLSKNLREMAEKLGELFRESNEMNNKLKEQTEQLIESEFRLNHLAFYDVLTGLPNRRHFQDYVNGLIYTQPSKQFAVIFIDINQFKQVNDTIGHMAGDQLLQLVADQLRIFHNERSYIFRLGGDEFVIVFSLEKKEEVHEMLEQMQKEFSSPFTIQGHLLYVTASIGISIYPENGEDIDSLVKSADIAMYHSKEKGGSVAHFFNESMRNKYEDRLLIENSLRLVVDKGDFDLYYQPKFQFGKITSMEALIRWIDPELGFVSPGTFIPIAEEIGLILQIDRWSLIHACKQNKEWQDQGYPKIPVSVNISAKQFQQDSLVSMVKEALEVSGLAPEYIKLEITESVFIKNLDYVANIVKQLKEIGVKISIDDFGKGYSSLYPLLQLPIDEIKIDRQFISDIDQMMKKSRLVQSILSMAKGLQLNVVAEGIETIGEKNTLMQMGCDELQGYLFSPPVNAQEMETLLSEYLSKKYI</sequence>
<name>A0A942TJB8_9BACI</name>
<dbReference type="InterPro" id="IPR052155">
    <property type="entry name" value="Biofilm_reg_signaling"/>
</dbReference>
<feature type="domain" description="EAL" evidence="3">
    <location>
        <begin position="611"/>
        <end position="863"/>
    </location>
</feature>
<dbReference type="CDD" id="cd01948">
    <property type="entry name" value="EAL"/>
    <property type="match status" value="1"/>
</dbReference>
<evidence type="ECO:0000256" key="2">
    <source>
        <dbReference type="SAM" id="Phobius"/>
    </source>
</evidence>
<dbReference type="InterPro" id="IPR035919">
    <property type="entry name" value="EAL_sf"/>
</dbReference>
<keyword evidence="6" id="KW-1185">Reference proteome</keyword>
<feature type="transmembrane region" description="Helical" evidence="2">
    <location>
        <begin position="73"/>
        <end position="91"/>
    </location>
</feature>
<dbReference type="Gene3D" id="3.30.70.270">
    <property type="match status" value="1"/>
</dbReference>
<dbReference type="Proteomes" id="UP000681414">
    <property type="component" value="Unassembled WGS sequence"/>
</dbReference>
<dbReference type="SUPFAM" id="SSF55073">
    <property type="entry name" value="Nucleotide cyclase"/>
    <property type="match status" value="1"/>
</dbReference>
<dbReference type="PROSITE" id="PS50883">
    <property type="entry name" value="EAL"/>
    <property type="match status" value="1"/>
</dbReference>
<comment type="caution">
    <text evidence="5">The sequence shown here is derived from an EMBL/GenBank/DDBJ whole genome shotgun (WGS) entry which is preliminary data.</text>
</comment>
<dbReference type="AlphaFoldDB" id="A0A942TJB8"/>
<dbReference type="InterPro" id="IPR043128">
    <property type="entry name" value="Rev_trsase/Diguanyl_cyclase"/>
</dbReference>
<feature type="transmembrane region" description="Helical" evidence="2">
    <location>
        <begin position="43"/>
        <end position="67"/>
    </location>
</feature>
<dbReference type="InterPro" id="IPR001633">
    <property type="entry name" value="EAL_dom"/>
</dbReference>
<dbReference type="Gene3D" id="3.20.20.450">
    <property type="entry name" value="EAL domain"/>
    <property type="match status" value="1"/>
</dbReference>
<feature type="transmembrane region" description="Helical" evidence="2">
    <location>
        <begin position="332"/>
        <end position="355"/>
    </location>
</feature>
<dbReference type="NCBIfam" id="TIGR00254">
    <property type="entry name" value="GGDEF"/>
    <property type="match status" value="1"/>
</dbReference>
<dbReference type="EMBL" id="JAGYPG010000004">
    <property type="protein sequence ID" value="MBS4197364.1"/>
    <property type="molecule type" value="Genomic_DNA"/>
</dbReference>
<organism evidence="5 6">
    <name type="scientific">Lederbergia citri</name>
    <dbReference type="NCBI Taxonomy" id="2833580"/>
    <lineage>
        <taxon>Bacteria</taxon>
        <taxon>Bacillati</taxon>
        <taxon>Bacillota</taxon>
        <taxon>Bacilli</taxon>
        <taxon>Bacillales</taxon>
        <taxon>Bacillaceae</taxon>
        <taxon>Lederbergia</taxon>
    </lineage>
</organism>
<dbReference type="SUPFAM" id="SSF141868">
    <property type="entry name" value="EAL domain-like"/>
    <property type="match status" value="1"/>
</dbReference>
<dbReference type="Pfam" id="PF00563">
    <property type="entry name" value="EAL"/>
    <property type="match status" value="1"/>
</dbReference>
<evidence type="ECO:0000259" key="4">
    <source>
        <dbReference type="PROSITE" id="PS50887"/>
    </source>
</evidence>
<proteinExistence type="predicted"/>